<reference evidence="2" key="1">
    <citation type="submission" date="2011-07" db="EMBL/GenBank/DDBJ databases">
        <title>The complete genome of Cyclobacterium marinum DSM 745.</title>
        <authorList>
            <person name="Lucas S."/>
            <person name="Han J."/>
            <person name="Lapidus A."/>
            <person name="Bruce D."/>
            <person name="Goodwin L."/>
            <person name="Pitluck S."/>
            <person name="Peters L."/>
            <person name="Kyrpides N."/>
            <person name="Mavromatis K."/>
            <person name="Ivanova N."/>
            <person name="Ovchinnikova G."/>
            <person name="Chertkov O."/>
            <person name="Detter J.C."/>
            <person name="Tapia R."/>
            <person name="Han C."/>
            <person name="Land M."/>
            <person name="Hauser L."/>
            <person name="Markowitz V."/>
            <person name="Cheng J.-F."/>
            <person name="Hugenholtz P."/>
            <person name="Woyke T."/>
            <person name="Wu D."/>
            <person name="Tindall B."/>
            <person name="Schuetze A."/>
            <person name="Brambilla E."/>
            <person name="Klenk H.-P."/>
            <person name="Eisen J.A."/>
        </authorList>
    </citation>
    <scope>NUCLEOTIDE SEQUENCE [LARGE SCALE GENOMIC DNA]</scope>
    <source>
        <strain evidence="2">ATCC 25205 / DSM 745 / LMG 13164 / NCIMB 1802</strain>
    </source>
</reference>
<accession>G0J0F8</accession>
<gene>
    <name evidence="1" type="ordered locus">Cycma_0089</name>
</gene>
<protein>
    <submittedName>
        <fullName evidence="1">Uncharacterized protein</fullName>
    </submittedName>
</protein>
<dbReference type="HOGENOM" id="CLU_2245485_0_0_10"/>
<dbReference type="EMBL" id="CP002955">
    <property type="protein sequence ID" value="AEL23874.1"/>
    <property type="molecule type" value="Genomic_DNA"/>
</dbReference>
<dbReference type="KEGG" id="cmr:Cycma_0089"/>
<organism evidence="1 2">
    <name type="scientific">Cyclobacterium marinum (strain ATCC 25205 / DSM 745 / LMG 13164 / NCIMB 1802)</name>
    <name type="common">Flectobacillus marinus</name>
    <dbReference type="NCBI Taxonomy" id="880070"/>
    <lineage>
        <taxon>Bacteria</taxon>
        <taxon>Pseudomonadati</taxon>
        <taxon>Bacteroidota</taxon>
        <taxon>Cytophagia</taxon>
        <taxon>Cytophagales</taxon>
        <taxon>Cyclobacteriaceae</taxon>
        <taxon>Cyclobacterium</taxon>
    </lineage>
</organism>
<dbReference type="OrthoDB" id="9939664at2"/>
<name>G0J0F8_CYCMS</name>
<evidence type="ECO:0000313" key="1">
    <source>
        <dbReference type="EMBL" id="AEL23874.1"/>
    </source>
</evidence>
<sequence length="104" mass="12273">MTQRRLEALHILLTAALKTFLPADIPEKLLYELVDKLNDRIRAKMKKSLYDNRQGYSLKLNSVEAKALYCWYRHIELSMKEAGHYTYEMIVANDIIHLIDKEYA</sequence>
<dbReference type="STRING" id="880070.Cycma_0089"/>
<proteinExistence type="predicted"/>
<dbReference type="AlphaFoldDB" id="G0J0F8"/>
<evidence type="ECO:0000313" key="2">
    <source>
        <dbReference type="Proteomes" id="UP000001635"/>
    </source>
</evidence>
<dbReference type="Proteomes" id="UP000001635">
    <property type="component" value="Chromosome"/>
</dbReference>
<keyword evidence="2" id="KW-1185">Reference proteome</keyword>